<feature type="region of interest" description="Disordered" evidence="1">
    <location>
        <begin position="1"/>
        <end position="21"/>
    </location>
</feature>
<reference evidence="3" key="1">
    <citation type="submission" date="2021-06" db="EMBL/GenBank/DDBJ databases">
        <authorList>
            <person name="Kallberg Y."/>
            <person name="Tangrot J."/>
            <person name="Rosling A."/>
        </authorList>
    </citation>
    <scope>NUCLEOTIDE SEQUENCE</scope>
    <source>
        <strain evidence="3">MA453B</strain>
    </source>
</reference>
<keyword evidence="2" id="KW-0472">Membrane</keyword>
<evidence type="ECO:0000313" key="3">
    <source>
        <dbReference type="EMBL" id="CAG8614944.1"/>
    </source>
</evidence>
<keyword evidence="2" id="KW-1133">Transmembrane helix</keyword>
<accession>A0A9N9GJF8</accession>
<evidence type="ECO:0000313" key="4">
    <source>
        <dbReference type="Proteomes" id="UP000789405"/>
    </source>
</evidence>
<name>A0A9N9GJF8_9GLOM</name>
<keyword evidence="4" id="KW-1185">Reference proteome</keyword>
<proteinExistence type="predicted"/>
<comment type="caution">
    <text evidence="3">The sequence shown here is derived from an EMBL/GenBank/DDBJ whole genome shotgun (WGS) entry which is preliminary data.</text>
</comment>
<feature type="transmembrane region" description="Helical" evidence="2">
    <location>
        <begin position="46"/>
        <end position="66"/>
    </location>
</feature>
<evidence type="ECO:0000256" key="1">
    <source>
        <dbReference type="SAM" id="MobiDB-lite"/>
    </source>
</evidence>
<dbReference type="AlphaFoldDB" id="A0A9N9GJF8"/>
<dbReference type="Proteomes" id="UP000789405">
    <property type="component" value="Unassembled WGS sequence"/>
</dbReference>
<evidence type="ECO:0000256" key="2">
    <source>
        <dbReference type="SAM" id="Phobius"/>
    </source>
</evidence>
<keyword evidence="2" id="KW-0812">Transmembrane</keyword>
<organism evidence="3 4">
    <name type="scientific">Dentiscutata erythropus</name>
    <dbReference type="NCBI Taxonomy" id="1348616"/>
    <lineage>
        <taxon>Eukaryota</taxon>
        <taxon>Fungi</taxon>
        <taxon>Fungi incertae sedis</taxon>
        <taxon>Mucoromycota</taxon>
        <taxon>Glomeromycotina</taxon>
        <taxon>Glomeromycetes</taxon>
        <taxon>Diversisporales</taxon>
        <taxon>Gigasporaceae</taxon>
        <taxon>Dentiscutata</taxon>
    </lineage>
</organism>
<dbReference type="EMBL" id="CAJVPY010004284">
    <property type="protein sequence ID" value="CAG8614944.1"/>
    <property type="molecule type" value="Genomic_DNA"/>
</dbReference>
<sequence length="67" mass="8079">MSYNVTATQCKNQNGSSLPRVQRPNSNQFIFMERRLYERLRNVTDLYILLIFRWIMRSVFVFSLAMN</sequence>
<gene>
    <name evidence="3" type="ORF">DERYTH_LOCUS8336</name>
</gene>
<protein>
    <submittedName>
        <fullName evidence="3">10760_t:CDS:1</fullName>
    </submittedName>
</protein>